<dbReference type="PRINTS" id="PR00380">
    <property type="entry name" value="KINESINHEAVY"/>
</dbReference>
<evidence type="ECO:0000313" key="11">
    <source>
        <dbReference type="EMBL" id="GMF11947.1"/>
    </source>
</evidence>
<protein>
    <recommendedName>
        <fullName evidence="7">Kinesin-like protein</fullName>
    </recommendedName>
</protein>
<dbReference type="InterPro" id="IPR019821">
    <property type="entry name" value="Kinesin_motor_CS"/>
</dbReference>
<dbReference type="PANTHER" id="PTHR47968">
    <property type="entry name" value="CENTROMERE PROTEIN E"/>
    <property type="match status" value="1"/>
</dbReference>
<feature type="compositionally biased region" description="Acidic residues" evidence="8">
    <location>
        <begin position="655"/>
        <end position="665"/>
    </location>
</feature>
<feature type="chain" id="PRO_5040984026" description="Kinesin-like protein" evidence="9">
    <location>
        <begin position="20"/>
        <end position="913"/>
    </location>
</feature>
<accession>A0A9W6WP35</accession>
<dbReference type="PROSITE" id="PS50067">
    <property type="entry name" value="KINESIN_MOTOR_2"/>
    <property type="match status" value="1"/>
</dbReference>
<evidence type="ECO:0000256" key="9">
    <source>
        <dbReference type="SAM" id="SignalP"/>
    </source>
</evidence>
<feature type="region of interest" description="Disordered" evidence="8">
    <location>
        <begin position="606"/>
        <end position="689"/>
    </location>
</feature>
<feature type="compositionally biased region" description="Low complexity" evidence="8">
    <location>
        <begin position="544"/>
        <end position="566"/>
    </location>
</feature>
<evidence type="ECO:0000256" key="7">
    <source>
        <dbReference type="RuleBase" id="RU000394"/>
    </source>
</evidence>
<dbReference type="GO" id="GO:0008017">
    <property type="term" value="F:microtubule binding"/>
    <property type="evidence" value="ECO:0007669"/>
    <property type="project" value="InterPro"/>
</dbReference>
<feature type="region of interest" description="Disordered" evidence="8">
    <location>
        <begin position="731"/>
        <end position="779"/>
    </location>
</feature>
<evidence type="ECO:0000259" key="10">
    <source>
        <dbReference type="PROSITE" id="PS50067"/>
    </source>
</evidence>
<dbReference type="InterPro" id="IPR001752">
    <property type="entry name" value="Kinesin_motor_dom"/>
</dbReference>
<dbReference type="InterPro" id="IPR027417">
    <property type="entry name" value="P-loop_NTPase"/>
</dbReference>
<feature type="compositionally biased region" description="Low complexity" evidence="8">
    <location>
        <begin position="325"/>
        <end position="339"/>
    </location>
</feature>
<keyword evidence="2 6" id="KW-0547">Nucleotide-binding</keyword>
<dbReference type="GO" id="GO:0003777">
    <property type="term" value="F:microtubule motor activity"/>
    <property type="evidence" value="ECO:0007669"/>
    <property type="project" value="InterPro"/>
</dbReference>
<feature type="signal peptide" evidence="9">
    <location>
        <begin position="1"/>
        <end position="19"/>
    </location>
</feature>
<keyword evidence="9" id="KW-0732">Signal</keyword>
<dbReference type="InterPro" id="IPR027640">
    <property type="entry name" value="Kinesin-like_fam"/>
</dbReference>
<evidence type="ECO:0000256" key="6">
    <source>
        <dbReference type="PROSITE-ProRule" id="PRU00283"/>
    </source>
</evidence>
<feature type="compositionally biased region" description="Low complexity" evidence="8">
    <location>
        <begin position="619"/>
        <end position="634"/>
    </location>
</feature>
<dbReference type="PROSITE" id="PS00411">
    <property type="entry name" value="KINESIN_MOTOR_1"/>
    <property type="match status" value="1"/>
</dbReference>
<evidence type="ECO:0000256" key="1">
    <source>
        <dbReference type="ARBA" id="ARBA00022701"/>
    </source>
</evidence>
<dbReference type="AlphaFoldDB" id="A0A9W6WP35"/>
<evidence type="ECO:0000313" key="12">
    <source>
        <dbReference type="Proteomes" id="UP001165083"/>
    </source>
</evidence>
<dbReference type="GO" id="GO:0005874">
    <property type="term" value="C:microtubule"/>
    <property type="evidence" value="ECO:0007669"/>
    <property type="project" value="UniProtKB-KW"/>
</dbReference>
<feature type="region of interest" description="Disordered" evidence="8">
    <location>
        <begin position="319"/>
        <end position="339"/>
    </location>
</feature>
<evidence type="ECO:0000256" key="4">
    <source>
        <dbReference type="ARBA" id="ARBA00023054"/>
    </source>
</evidence>
<evidence type="ECO:0000256" key="3">
    <source>
        <dbReference type="ARBA" id="ARBA00022840"/>
    </source>
</evidence>
<comment type="caution">
    <text evidence="11">The sequence shown here is derived from an EMBL/GenBank/DDBJ whole genome shotgun (WGS) entry which is preliminary data.</text>
</comment>
<evidence type="ECO:0000256" key="5">
    <source>
        <dbReference type="ARBA" id="ARBA00023175"/>
    </source>
</evidence>
<keyword evidence="1 7" id="KW-0493">Microtubule</keyword>
<proteinExistence type="inferred from homology"/>
<dbReference type="Pfam" id="PF00225">
    <property type="entry name" value="Kinesin"/>
    <property type="match status" value="1"/>
</dbReference>
<dbReference type="Proteomes" id="UP001165083">
    <property type="component" value="Unassembled WGS sequence"/>
</dbReference>
<keyword evidence="3 6" id="KW-0067">ATP-binding</keyword>
<feature type="domain" description="Kinesin motor" evidence="10">
    <location>
        <begin position="53"/>
        <end position="424"/>
    </location>
</feature>
<dbReference type="Pfam" id="PF23735">
    <property type="entry name" value="KIF9"/>
    <property type="match status" value="1"/>
</dbReference>
<keyword evidence="4" id="KW-0175">Coiled coil</keyword>
<dbReference type="GO" id="GO:0005524">
    <property type="term" value="F:ATP binding"/>
    <property type="evidence" value="ECO:0007669"/>
    <property type="project" value="UniProtKB-UniRule"/>
</dbReference>
<dbReference type="OrthoDB" id="3176171at2759"/>
<dbReference type="InterPro" id="IPR036961">
    <property type="entry name" value="Kinesin_motor_dom_sf"/>
</dbReference>
<feature type="region of interest" description="Disordered" evidence="8">
    <location>
        <begin position="529"/>
        <end position="587"/>
    </location>
</feature>
<dbReference type="SMART" id="SM00129">
    <property type="entry name" value="KISc"/>
    <property type="match status" value="1"/>
</dbReference>
<feature type="compositionally biased region" description="Polar residues" evidence="8">
    <location>
        <begin position="635"/>
        <end position="644"/>
    </location>
</feature>
<dbReference type="EMBL" id="BSXW01000094">
    <property type="protein sequence ID" value="GMF11947.1"/>
    <property type="molecule type" value="Genomic_DNA"/>
</dbReference>
<dbReference type="InterPro" id="IPR056524">
    <property type="entry name" value="KIF6/9_C"/>
</dbReference>
<gene>
    <name evidence="11" type="ORF">Plil01_000261300</name>
</gene>
<dbReference type="GO" id="GO:0007018">
    <property type="term" value="P:microtubule-based movement"/>
    <property type="evidence" value="ECO:0007669"/>
    <property type="project" value="InterPro"/>
</dbReference>
<dbReference type="PANTHER" id="PTHR47968:SF36">
    <property type="entry name" value="KINESIN HEAVY CHAIN ISOFORM X1"/>
    <property type="match status" value="1"/>
</dbReference>
<feature type="compositionally biased region" description="Gly residues" evidence="8">
    <location>
        <begin position="534"/>
        <end position="543"/>
    </location>
</feature>
<evidence type="ECO:0000256" key="2">
    <source>
        <dbReference type="ARBA" id="ARBA00022741"/>
    </source>
</evidence>
<evidence type="ECO:0000256" key="8">
    <source>
        <dbReference type="SAM" id="MobiDB-lite"/>
    </source>
</evidence>
<dbReference type="SUPFAM" id="SSF52540">
    <property type="entry name" value="P-loop containing nucleoside triphosphate hydrolases"/>
    <property type="match status" value="1"/>
</dbReference>
<feature type="binding site" evidence="6">
    <location>
        <begin position="153"/>
        <end position="160"/>
    </location>
    <ligand>
        <name>ATP</name>
        <dbReference type="ChEBI" id="CHEBI:30616"/>
    </ligand>
</feature>
<reference evidence="11" key="1">
    <citation type="submission" date="2023-04" db="EMBL/GenBank/DDBJ databases">
        <title>Phytophthora lilii NBRC 32176.</title>
        <authorList>
            <person name="Ichikawa N."/>
            <person name="Sato H."/>
            <person name="Tonouchi N."/>
        </authorList>
    </citation>
    <scope>NUCLEOTIDE SEQUENCE</scope>
    <source>
        <strain evidence="11">NBRC 32176</strain>
    </source>
</reference>
<keyword evidence="12" id="KW-1185">Reference proteome</keyword>
<organism evidence="11 12">
    <name type="scientific">Phytophthora lilii</name>
    <dbReference type="NCBI Taxonomy" id="2077276"/>
    <lineage>
        <taxon>Eukaryota</taxon>
        <taxon>Sar</taxon>
        <taxon>Stramenopiles</taxon>
        <taxon>Oomycota</taxon>
        <taxon>Peronosporomycetes</taxon>
        <taxon>Peronosporales</taxon>
        <taxon>Peronosporaceae</taxon>
        <taxon>Phytophthora</taxon>
    </lineage>
</organism>
<comment type="similarity">
    <text evidence="6 7">Belongs to the TRAFAC class myosin-kinesin ATPase superfamily. Kinesin family.</text>
</comment>
<dbReference type="FunFam" id="3.40.850.10:FF:000119">
    <property type="entry name" value="Kinesin-like protein"/>
    <property type="match status" value="1"/>
</dbReference>
<sequence length="913" mass="99637">MGLTSSWPIELALIAQTLAARQSAQSPAIAGATVLNPAIDHFLQVGSKMGRNGVKVIIRTRPTASFATHQLQVDPDDSTITVYSGAAAIAAASGGNSPPKTDGGPSNRKDCWQFKFHQVLHNAGQDRVYEAIARDIVHGAVVDGVNGTILAYGQTGAGKSFTMIGDTRNYQHRGIAPRAIAQLFEEVESRIELQYTIRVSYMEIYNDRIYDLLEGQQGDRNNGGGGNGELVVVEDARGTYVRGLTQVEVHSEQEALDQLFNGELQRTVAEHQLNKRSNRSHCVLTFHIAQKSRAGGTERVTLSKLHLVDLAGSERLKKTLDGEQAGSPTKTSSSSGKAGLALSTIKKESMYINQSLSFLEQCIVALGSKEPRHIPYRQTKLTNVLKDSLGGNSNTLMFACIWGEGRHLEETISTLKLSQRMMRVQNEVATIVETDPALLLRKYERQIRELKHELVMHDALVERTAVVYDEHTPEQKHQLLQMVRRYIDAPTQDMEDEVLRLTSVHEIRELFRQFKLLFKSSGFDVMGGNSSGINGSGPHGGTGNSNTSTRSGSAGSSASRTQTSAGSRDDLRMHATHGSNGEELVGEEEPGAVGFALGLVPGAARPSTMDTGKNKNYRGAAAAGPGGTSPTANGQRSISASRSPSGAELPGVPDNNEDDCGDDDGGLYSTSKGGSGNGDGASVSQDAETRAKNDAFQFYRSAGPGRKLHQNLQNEKDKLFDAKQRVKQVTRRVNAAKAQIDSVRSQLEDKRNQRSTNDGGTGGRKGGAKQMQQERDEVVDEEEFILMTAEREAKRDYRSLFGDLKDAKAELEFSLRSVELLRRRLVREFEDWYDEEGHAHALSKTSGGGAFDAFARPAFSKDDKLDDGEKFDQMEVDRVRAQDPDSLAFFQAQKKMRQQAGSIVPASQRKAKR</sequence>
<keyword evidence="5 6" id="KW-0505">Motor protein</keyword>
<name>A0A9W6WP35_9STRA</name>
<dbReference type="Gene3D" id="3.40.850.10">
    <property type="entry name" value="Kinesin motor domain"/>
    <property type="match status" value="1"/>
</dbReference>